<reference evidence="5" key="2">
    <citation type="submission" date="2025-08" db="UniProtKB">
        <authorList>
            <consortium name="RefSeq"/>
        </authorList>
    </citation>
    <scope>IDENTIFICATION</scope>
</reference>
<feature type="compositionally biased region" description="Basic and acidic residues" evidence="3">
    <location>
        <begin position="107"/>
        <end position="125"/>
    </location>
</feature>
<evidence type="ECO:0000313" key="5">
    <source>
        <dbReference type="RefSeq" id="XP_007042106.2"/>
    </source>
</evidence>
<dbReference type="GO" id="GO:0046872">
    <property type="term" value="F:metal ion binding"/>
    <property type="evidence" value="ECO:0007669"/>
    <property type="project" value="UniProtKB-ARBA"/>
</dbReference>
<evidence type="ECO:0000256" key="1">
    <source>
        <dbReference type="ARBA" id="ARBA00008403"/>
    </source>
</evidence>
<dbReference type="PROSITE" id="PS00823">
    <property type="entry name" value="DEHYDRIN_2"/>
    <property type="match status" value="1"/>
</dbReference>
<dbReference type="Pfam" id="PF00257">
    <property type="entry name" value="Dehydrin"/>
    <property type="match status" value="1"/>
</dbReference>
<evidence type="ECO:0000256" key="2">
    <source>
        <dbReference type="RuleBase" id="RU003995"/>
    </source>
</evidence>
<name>A0AB32VHH0_THECC</name>
<feature type="compositionally biased region" description="Basic and acidic residues" evidence="3">
    <location>
        <begin position="146"/>
        <end position="169"/>
    </location>
</feature>
<accession>A0AB32VHH0</accession>
<dbReference type="GeneID" id="18607734"/>
<gene>
    <name evidence="5" type="primary">LOC18607734</name>
</gene>
<dbReference type="AlphaFoldDB" id="A0AB32VHH0"/>
<dbReference type="KEGG" id="tcc:18607734"/>
<dbReference type="GO" id="GO:0009414">
    <property type="term" value="P:response to water deprivation"/>
    <property type="evidence" value="ECO:0007669"/>
    <property type="project" value="UniProtKB-ARBA"/>
</dbReference>
<feature type="compositionally biased region" description="Low complexity" evidence="3">
    <location>
        <begin position="129"/>
        <end position="139"/>
    </location>
</feature>
<dbReference type="RefSeq" id="XP_007042106.2">
    <property type="nucleotide sequence ID" value="XM_007042044.2"/>
</dbReference>
<dbReference type="Gramene" id="Tc02v2_t006450.1">
    <property type="protein sequence ID" value="Tc02v2_p006450.1"/>
    <property type="gene ID" value="Tc02v2_g006450"/>
</dbReference>
<comment type="similarity">
    <text evidence="1 2">Belongs to the plant dehydrin family.</text>
</comment>
<feature type="compositionally biased region" description="Polar residues" evidence="3">
    <location>
        <begin position="12"/>
        <end position="23"/>
    </location>
</feature>
<proteinExistence type="inferred from homology"/>
<sequence length="169" mass="18425">MADLRDVHGNPIQLTDEQGNPVQPTDEYGNPVHVTGIASKHPVMTQTGVPGGQMGYETGSAAGYQQQQHPQQLHYEASSGVEIQRSNSSSSGSSEDNEIGGRRNKKGLKDKIKDKLTGGKHKEEAQSQTTTYESKTTTTGVSHGQHHTEHEKKTMMEKIKEKLPGCHSH</sequence>
<dbReference type="PANTHER" id="PTHR33346:SF5">
    <property type="entry name" value="DEHYDRIN LEA-RELATED"/>
    <property type="match status" value="1"/>
</dbReference>
<reference evidence="4" key="1">
    <citation type="journal article" date="1997" name="Nucleic Acids Res.">
        <title>tRNAscan-SE: a program for improved detection of transfer RNA genes in genomic sequence.</title>
        <authorList>
            <person name="Lowe T.M."/>
            <person name="Eddy S.R."/>
        </authorList>
    </citation>
    <scope>NUCLEOTIDE SEQUENCE [LARGE SCALE GENOMIC DNA]</scope>
    <source>
        <strain evidence="4">r\B97-61/B2</strain>
    </source>
</reference>
<dbReference type="InterPro" id="IPR030513">
    <property type="entry name" value="Dehydrin_CS"/>
</dbReference>
<feature type="region of interest" description="Disordered" evidence="3">
    <location>
        <begin position="1"/>
        <end position="169"/>
    </location>
</feature>
<evidence type="ECO:0000256" key="3">
    <source>
        <dbReference type="SAM" id="MobiDB-lite"/>
    </source>
</evidence>
<organism evidence="4 5">
    <name type="scientific">Theobroma cacao</name>
    <name type="common">Cacao</name>
    <name type="synonym">Cocoa</name>
    <dbReference type="NCBI Taxonomy" id="3641"/>
    <lineage>
        <taxon>Eukaryota</taxon>
        <taxon>Viridiplantae</taxon>
        <taxon>Streptophyta</taxon>
        <taxon>Embryophyta</taxon>
        <taxon>Tracheophyta</taxon>
        <taxon>Spermatophyta</taxon>
        <taxon>Magnoliopsida</taxon>
        <taxon>eudicotyledons</taxon>
        <taxon>Gunneridae</taxon>
        <taxon>Pentapetalae</taxon>
        <taxon>rosids</taxon>
        <taxon>malvids</taxon>
        <taxon>Malvales</taxon>
        <taxon>Malvaceae</taxon>
        <taxon>Byttnerioideae</taxon>
        <taxon>Theobroma</taxon>
    </lineage>
</organism>
<evidence type="ECO:0000313" key="4">
    <source>
        <dbReference type="Proteomes" id="UP000694886"/>
    </source>
</evidence>
<dbReference type="GO" id="GO:0009409">
    <property type="term" value="P:response to cold"/>
    <property type="evidence" value="ECO:0007669"/>
    <property type="project" value="UniProtKB-ARBA"/>
</dbReference>
<dbReference type="GO" id="GO:0009737">
    <property type="term" value="P:response to abscisic acid"/>
    <property type="evidence" value="ECO:0007669"/>
    <property type="project" value="UniProtKB-ARBA"/>
</dbReference>
<protein>
    <submittedName>
        <fullName evidence="5">Late embryogenesis abundant protein</fullName>
    </submittedName>
</protein>
<dbReference type="PANTHER" id="PTHR33346">
    <property type="entry name" value="DEHYDRIN XERO 2-RELATED"/>
    <property type="match status" value="1"/>
</dbReference>
<dbReference type="InterPro" id="IPR000167">
    <property type="entry name" value="Dehydrin"/>
</dbReference>
<dbReference type="Proteomes" id="UP000694886">
    <property type="component" value="Chromosome 2"/>
</dbReference>